<evidence type="ECO:0000313" key="2">
    <source>
        <dbReference type="Proteomes" id="UP000290932"/>
    </source>
</evidence>
<organism evidence="1 2">
    <name type="scientific">Methanoculleus taiwanensis</name>
    <dbReference type="NCBI Taxonomy" id="1550565"/>
    <lineage>
        <taxon>Archaea</taxon>
        <taxon>Methanobacteriati</taxon>
        <taxon>Methanobacteriota</taxon>
        <taxon>Stenosarchaea group</taxon>
        <taxon>Methanomicrobia</taxon>
        <taxon>Methanomicrobiales</taxon>
        <taxon>Methanomicrobiaceae</taxon>
        <taxon>Methanoculleus</taxon>
    </lineage>
</organism>
<dbReference type="EMBL" id="LHQS01000002">
    <property type="protein sequence ID" value="RXE56412.1"/>
    <property type="molecule type" value="Genomic_DNA"/>
</dbReference>
<gene>
    <name evidence="1" type="ORF">ABH15_10025</name>
</gene>
<evidence type="ECO:0000313" key="1">
    <source>
        <dbReference type="EMBL" id="RXE56412.1"/>
    </source>
</evidence>
<dbReference type="AlphaFoldDB" id="A0A498H0S0"/>
<sequence length="84" mass="9778">MPEAGRLLLRLAVRAATPYHLLRRYPLNQKKKRRRRRKRKLPAAVCSFWRSDWSWSVSRRVVFSFLPALLGTLQLRLMGSGGDG</sequence>
<comment type="caution">
    <text evidence="1">The sequence shown here is derived from an EMBL/GenBank/DDBJ whole genome shotgun (WGS) entry which is preliminary data.</text>
</comment>
<dbReference type="Proteomes" id="UP000290932">
    <property type="component" value="Unassembled WGS sequence"/>
</dbReference>
<name>A0A498H0S0_9EURY</name>
<proteinExistence type="predicted"/>
<accession>A0A498H0S0</accession>
<reference evidence="1 2" key="1">
    <citation type="journal article" date="2015" name="Int. J. Syst. Evol. Microbiol.">
        <title>Methanoculleus taiwanensis sp. nov., a methanogen isolated from deep marine sediment at the deformation front area near Taiwan.</title>
        <authorList>
            <person name="Weng C.Y."/>
            <person name="Chen S.C."/>
            <person name="Lai M.C."/>
            <person name="Wu S.Y."/>
            <person name="Lin S."/>
            <person name="Yang T.F."/>
            <person name="Chen P.C."/>
        </authorList>
    </citation>
    <scope>NUCLEOTIDE SEQUENCE [LARGE SCALE GENOMIC DNA]</scope>
    <source>
        <strain evidence="1 2">CYW4</strain>
    </source>
</reference>
<protein>
    <submittedName>
        <fullName evidence="1">Uncharacterized protein</fullName>
    </submittedName>
</protein>
<keyword evidence="2" id="KW-1185">Reference proteome</keyword>